<comment type="catalytic activity">
    <reaction evidence="11">
        <text>a 1,2-diacyl-sn-glycero-3-phospho-L-serine + H(+) = a 1,2-diacyl-sn-glycero-3-phosphoethanolamine + CO2</text>
        <dbReference type="Rhea" id="RHEA:20828"/>
        <dbReference type="ChEBI" id="CHEBI:15378"/>
        <dbReference type="ChEBI" id="CHEBI:16526"/>
        <dbReference type="ChEBI" id="CHEBI:57262"/>
        <dbReference type="ChEBI" id="CHEBI:64612"/>
        <dbReference type="EC" id="4.1.1.65"/>
    </reaction>
</comment>
<feature type="chain" id="PRO_5044900151" description="Phosphatidylserine decarboxylase beta chain" evidence="11">
    <location>
        <begin position="1"/>
        <end position="189"/>
    </location>
</feature>
<keyword evidence="14" id="KW-1185">Reference proteome</keyword>
<evidence type="ECO:0000313" key="14">
    <source>
        <dbReference type="Proteomes" id="UP001597101"/>
    </source>
</evidence>
<evidence type="ECO:0000256" key="7">
    <source>
        <dbReference type="ARBA" id="ARBA00023209"/>
    </source>
</evidence>
<keyword evidence="12" id="KW-0812">Transmembrane</keyword>
<comment type="PTM">
    <text evidence="11">Is synthesized initially as an inactive proenzyme. Formation of the active enzyme involves a self-maturation process in which the active site pyruvoyl group is generated from an internal serine residue via an autocatalytic post-translational modification. Two non-identical subunits are generated from the proenzyme in this reaction, and the pyruvate is formed at the N-terminus of the alpha chain, which is derived from the carboxyl end of the proenzyme. The post-translation cleavage follows an unusual pathway, termed non-hydrolytic serinolysis, in which the side chain hydroxyl group of the serine supplies its oxygen atom to form the C-terminus of the beta chain, while the remainder of the serine residue undergoes an oxidative deamination to produce ammonia and the pyruvoyl prosthetic group on the alpha chain.</text>
</comment>
<dbReference type="NCBIfam" id="NF003679">
    <property type="entry name" value="PRK05305.1-3"/>
    <property type="match status" value="1"/>
</dbReference>
<evidence type="ECO:0000256" key="2">
    <source>
        <dbReference type="ARBA" id="ARBA00022516"/>
    </source>
</evidence>
<comment type="pathway">
    <text evidence="11">Phospholipid metabolism; phosphatidylethanolamine biosynthesis; phosphatidylethanolamine from CDP-diacylglycerol: step 2/2.</text>
</comment>
<organism evidence="13 14">
    <name type="scientific">Pseudahrensia aquimaris</name>
    <dbReference type="NCBI Taxonomy" id="744461"/>
    <lineage>
        <taxon>Bacteria</taxon>
        <taxon>Pseudomonadati</taxon>
        <taxon>Pseudomonadota</taxon>
        <taxon>Alphaproteobacteria</taxon>
        <taxon>Hyphomicrobiales</taxon>
        <taxon>Ahrensiaceae</taxon>
        <taxon>Pseudahrensia</taxon>
    </lineage>
</organism>
<proteinExistence type="inferred from homology"/>
<keyword evidence="10 11" id="KW-0670">Pyruvate</keyword>
<keyword evidence="12" id="KW-1133">Transmembrane helix</keyword>
<evidence type="ECO:0000256" key="3">
    <source>
        <dbReference type="ARBA" id="ARBA00022793"/>
    </source>
</evidence>
<dbReference type="PANTHER" id="PTHR35809">
    <property type="entry name" value="ARCHAETIDYLSERINE DECARBOXYLASE PROENZYME-RELATED"/>
    <property type="match status" value="1"/>
</dbReference>
<evidence type="ECO:0000256" key="6">
    <source>
        <dbReference type="ARBA" id="ARBA00023145"/>
    </source>
</evidence>
<feature type="site" description="Cleavage (non-hydrolytic); by autocatalysis" evidence="11">
    <location>
        <begin position="189"/>
        <end position="190"/>
    </location>
</feature>
<keyword evidence="4 11" id="KW-0443">Lipid metabolism</keyword>
<dbReference type="InterPro" id="IPR033175">
    <property type="entry name" value="PSD-A"/>
</dbReference>
<keyword evidence="9 11" id="KW-1208">Phospholipid metabolism</keyword>
<feature type="active site" description="Schiff-base intermediate with substrate; via pyruvic acid" evidence="11">
    <location>
        <position position="190"/>
    </location>
</feature>
<evidence type="ECO:0000256" key="1">
    <source>
        <dbReference type="ARBA" id="ARBA00022475"/>
    </source>
</evidence>
<evidence type="ECO:0000256" key="10">
    <source>
        <dbReference type="ARBA" id="ARBA00023317"/>
    </source>
</evidence>
<dbReference type="GO" id="GO:0004609">
    <property type="term" value="F:phosphatidylserine decarboxylase activity"/>
    <property type="evidence" value="ECO:0007669"/>
    <property type="project" value="UniProtKB-EC"/>
</dbReference>
<keyword evidence="5 11" id="KW-0472">Membrane</keyword>
<dbReference type="RefSeq" id="WP_377211569.1">
    <property type="nucleotide sequence ID" value="NZ_JBHTJV010000003.1"/>
</dbReference>
<dbReference type="Proteomes" id="UP001597101">
    <property type="component" value="Unassembled WGS sequence"/>
</dbReference>
<comment type="function">
    <text evidence="11">Catalyzes the formation of phosphatidylethanolamine (PtdEtn) from phosphatidylserine (PtdSer).</text>
</comment>
<dbReference type="Pfam" id="PF02666">
    <property type="entry name" value="PS_Dcarbxylase"/>
    <property type="match status" value="1"/>
</dbReference>
<dbReference type="EC" id="4.1.1.65" evidence="11"/>
<comment type="subcellular location">
    <subcellularLocation>
        <location evidence="11">Cell membrane</location>
        <topology evidence="11">Peripheral membrane protein</topology>
    </subcellularLocation>
</comment>
<evidence type="ECO:0000313" key="13">
    <source>
        <dbReference type="EMBL" id="MFD0915722.1"/>
    </source>
</evidence>
<dbReference type="NCBIfam" id="NF003678">
    <property type="entry name" value="PRK05305.1-2"/>
    <property type="match status" value="1"/>
</dbReference>
<dbReference type="EMBL" id="JBHTJV010000003">
    <property type="protein sequence ID" value="MFD0915722.1"/>
    <property type="molecule type" value="Genomic_DNA"/>
</dbReference>
<feature type="chain" id="PRO_5044900152" description="Phosphatidylserine decarboxylase alpha chain" evidence="11">
    <location>
        <begin position="190"/>
        <end position="233"/>
    </location>
</feature>
<evidence type="ECO:0000256" key="12">
    <source>
        <dbReference type="SAM" id="Phobius"/>
    </source>
</evidence>
<accession>A0ABW3FBA1</accession>
<evidence type="ECO:0000256" key="11">
    <source>
        <dbReference type="HAMAP-Rule" id="MF_00664"/>
    </source>
</evidence>
<keyword evidence="8 11" id="KW-0456">Lyase</keyword>
<comment type="subunit">
    <text evidence="11">Heterodimer of a large membrane-associated beta subunit and a small pyruvoyl-containing alpha subunit.</text>
</comment>
<keyword evidence="3 11" id="KW-0210">Decarboxylase</keyword>
<feature type="transmembrane region" description="Helical" evidence="12">
    <location>
        <begin position="21"/>
        <end position="54"/>
    </location>
</feature>
<comment type="similarity">
    <text evidence="11">Belongs to the phosphatidylserine decarboxylase family. PSD-A subfamily.</text>
</comment>
<reference evidence="14" key="1">
    <citation type="journal article" date="2019" name="Int. J. Syst. Evol. Microbiol.">
        <title>The Global Catalogue of Microorganisms (GCM) 10K type strain sequencing project: providing services to taxonomists for standard genome sequencing and annotation.</title>
        <authorList>
            <consortium name="The Broad Institute Genomics Platform"/>
            <consortium name="The Broad Institute Genome Sequencing Center for Infectious Disease"/>
            <person name="Wu L."/>
            <person name="Ma J."/>
        </authorList>
    </citation>
    <scope>NUCLEOTIDE SEQUENCE [LARGE SCALE GENOMIC DNA]</scope>
    <source>
        <strain evidence="14">CCUG 60023</strain>
    </source>
</reference>
<feature type="modified residue" description="Pyruvic acid (Ser); by autocatalysis" evidence="11">
    <location>
        <position position="190"/>
    </location>
</feature>
<name>A0ABW3FBA1_9HYPH</name>
<dbReference type="InterPro" id="IPR003817">
    <property type="entry name" value="PS_Dcarbxylase"/>
</dbReference>
<evidence type="ECO:0000256" key="5">
    <source>
        <dbReference type="ARBA" id="ARBA00023136"/>
    </source>
</evidence>
<keyword evidence="7 11" id="KW-0594">Phospholipid biosynthesis</keyword>
<dbReference type="NCBIfam" id="NF003685">
    <property type="entry name" value="PRK05305.2-5"/>
    <property type="match status" value="1"/>
</dbReference>
<gene>
    <name evidence="11" type="primary">psd</name>
    <name evidence="13" type="ORF">ACFQ14_04820</name>
</gene>
<dbReference type="HAMAP" id="MF_00664">
    <property type="entry name" value="PS_decarb_PSD_A"/>
    <property type="match status" value="1"/>
</dbReference>
<dbReference type="PANTHER" id="PTHR35809:SF1">
    <property type="entry name" value="ARCHAETIDYLSERINE DECARBOXYLASE PROENZYME-RELATED"/>
    <property type="match status" value="1"/>
</dbReference>
<evidence type="ECO:0000256" key="4">
    <source>
        <dbReference type="ARBA" id="ARBA00023098"/>
    </source>
</evidence>
<comment type="cofactor">
    <cofactor evidence="11">
        <name>pyruvate</name>
        <dbReference type="ChEBI" id="CHEBI:15361"/>
    </cofactor>
    <text evidence="11">Binds 1 pyruvoyl group covalently per subunit.</text>
</comment>
<keyword evidence="1 11" id="KW-1003">Cell membrane</keyword>
<comment type="caution">
    <text evidence="13">The sequence shown here is derived from an EMBL/GenBank/DDBJ whole genome shotgun (WGS) entry which is preliminary data.</text>
</comment>
<keyword evidence="6 11" id="KW-0865">Zymogen</keyword>
<evidence type="ECO:0000256" key="9">
    <source>
        <dbReference type="ARBA" id="ARBA00023264"/>
    </source>
</evidence>
<evidence type="ECO:0000256" key="8">
    <source>
        <dbReference type="ARBA" id="ARBA00023239"/>
    </source>
</evidence>
<dbReference type="NCBIfam" id="NF003677">
    <property type="entry name" value="PRK05305.1-1"/>
    <property type="match status" value="1"/>
</dbReference>
<sequence>MSVVSSIRDSLVPIHKAGTPFILAFAAATIVLGIIWEPLFWIGLALTIWCAAFFRDPERVVPMSDDLIISPADGVVSALSLHTPPAELGLGSEKRMRISVFMNVFNCHVNRAPVRGKIEVVYHRAGKFLSADLDKASEENERNSLLIDGPHGKVGVVQIAGLVARRIICWKDMGETLGQGERFGLIRFGSRVDVFLPEGATPRVHLGQKMIAGETILAAHNDSHSSSATPTTV</sequence>
<protein>
    <recommendedName>
        <fullName evidence="11">Phosphatidylserine decarboxylase proenzyme</fullName>
        <ecNumber evidence="11">4.1.1.65</ecNumber>
    </recommendedName>
    <component>
        <recommendedName>
            <fullName evidence="11">Phosphatidylserine decarboxylase alpha chain</fullName>
        </recommendedName>
    </component>
    <component>
        <recommendedName>
            <fullName evidence="11">Phosphatidylserine decarboxylase beta chain</fullName>
        </recommendedName>
    </component>
</protein>
<keyword evidence="2 11" id="KW-0444">Lipid biosynthesis</keyword>